<sequence length="284" mass="29658">MASGRRARSLLAALVLLVAAACLWRWTFADAFVAPQIGSRAPRGPVRTARFASDSGAEDSVEISGFSGFVVGLAFLPYTCYALLTAVNIVRGESVPTFGFELLSGVVSLGLVAWSLGSFLQRGRGLPAGPLGLLGLSEGLSYLAALGLLLATAAAGLRSGPSLPKISMPNVEIPKVSLPAAPSLPKGVEMPSLKVPDMKLGDLKSKLPDIKVPDIKVPDIKVPDIKVPDVKVPDVKLPEVKVPEVSLPKTEAKKETKKEAPPPPPPAPKKAEAKSSSDMADLFA</sequence>
<evidence type="ECO:0000313" key="4">
    <source>
        <dbReference type="EMBL" id="CAE7454000.1"/>
    </source>
</evidence>
<keyword evidence="2" id="KW-1133">Transmembrane helix</keyword>
<dbReference type="Proteomes" id="UP000604046">
    <property type="component" value="Unassembled WGS sequence"/>
</dbReference>
<dbReference type="AlphaFoldDB" id="A0A812RXA6"/>
<keyword evidence="5" id="KW-1185">Reference proteome</keyword>
<reference evidence="4" key="1">
    <citation type="submission" date="2021-02" db="EMBL/GenBank/DDBJ databases">
        <authorList>
            <person name="Dougan E. K."/>
            <person name="Rhodes N."/>
            <person name="Thang M."/>
            <person name="Chan C."/>
        </authorList>
    </citation>
    <scope>NUCLEOTIDE SEQUENCE</scope>
</reference>
<proteinExistence type="predicted"/>
<keyword evidence="3" id="KW-0732">Signal</keyword>
<protein>
    <submittedName>
        <fullName evidence="4">PRX protein</fullName>
    </submittedName>
</protein>
<feature type="chain" id="PRO_5032746649" evidence="3">
    <location>
        <begin position="30"/>
        <end position="284"/>
    </location>
</feature>
<comment type="caution">
    <text evidence="4">The sequence shown here is derived from an EMBL/GenBank/DDBJ whole genome shotgun (WGS) entry which is preliminary data.</text>
</comment>
<evidence type="ECO:0000256" key="2">
    <source>
        <dbReference type="SAM" id="Phobius"/>
    </source>
</evidence>
<dbReference type="PROSITE" id="PS51257">
    <property type="entry name" value="PROKAR_LIPOPROTEIN"/>
    <property type="match status" value="1"/>
</dbReference>
<feature type="region of interest" description="Disordered" evidence="1">
    <location>
        <begin position="238"/>
        <end position="284"/>
    </location>
</feature>
<evidence type="ECO:0000313" key="5">
    <source>
        <dbReference type="Proteomes" id="UP000604046"/>
    </source>
</evidence>
<feature type="compositionally biased region" description="Basic and acidic residues" evidence="1">
    <location>
        <begin position="250"/>
        <end position="260"/>
    </location>
</feature>
<name>A0A812RXA6_9DINO</name>
<feature type="transmembrane region" description="Helical" evidence="2">
    <location>
        <begin position="140"/>
        <end position="157"/>
    </location>
</feature>
<evidence type="ECO:0000256" key="3">
    <source>
        <dbReference type="SAM" id="SignalP"/>
    </source>
</evidence>
<keyword evidence="2" id="KW-0472">Membrane</keyword>
<gene>
    <name evidence="4" type="primary">PRX</name>
    <name evidence="4" type="ORF">SNAT2548_LOCUS24932</name>
</gene>
<feature type="transmembrane region" description="Helical" evidence="2">
    <location>
        <begin position="69"/>
        <end position="90"/>
    </location>
</feature>
<feature type="signal peptide" evidence="3">
    <location>
        <begin position="1"/>
        <end position="29"/>
    </location>
</feature>
<organism evidence="4 5">
    <name type="scientific">Symbiodinium natans</name>
    <dbReference type="NCBI Taxonomy" id="878477"/>
    <lineage>
        <taxon>Eukaryota</taxon>
        <taxon>Sar</taxon>
        <taxon>Alveolata</taxon>
        <taxon>Dinophyceae</taxon>
        <taxon>Suessiales</taxon>
        <taxon>Symbiodiniaceae</taxon>
        <taxon>Symbiodinium</taxon>
    </lineage>
</organism>
<dbReference type="OrthoDB" id="447516at2759"/>
<feature type="transmembrane region" description="Helical" evidence="2">
    <location>
        <begin position="102"/>
        <end position="120"/>
    </location>
</feature>
<accession>A0A812RXA6</accession>
<evidence type="ECO:0000256" key="1">
    <source>
        <dbReference type="SAM" id="MobiDB-lite"/>
    </source>
</evidence>
<keyword evidence="2" id="KW-0812">Transmembrane</keyword>
<dbReference type="EMBL" id="CAJNDS010002374">
    <property type="protein sequence ID" value="CAE7454000.1"/>
    <property type="molecule type" value="Genomic_DNA"/>
</dbReference>